<name>A0AB34FR73_9HYPO</name>
<dbReference type="Pfam" id="PF17172">
    <property type="entry name" value="GST_N_4"/>
    <property type="match status" value="1"/>
</dbReference>
<keyword evidence="5" id="KW-1185">Reference proteome</keyword>
<dbReference type="GO" id="GO:0005737">
    <property type="term" value="C:cytoplasm"/>
    <property type="evidence" value="ECO:0007669"/>
    <property type="project" value="TreeGrafter"/>
</dbReference>
<dbReference type="InterPro" id="IPR050931">
    <property type="entry name" value="Mito_Protein_Transport_Metaxin"/>
</dbReference>
<protein>
    <submittedName>
        <fullName evidence="4">Glutathione s-transferase</fullName>
    </submittedName>
</protein>
<dbReference type="PANTHER" id="PTHR12289">
    <property type="entry name" value="METAXIN RELATED"/>
    <property type="match status" value="1"/>
</dbReference>
<dbReference type="SFLD" id="SFLDG01200">
    <property type="entry name" value="SUF1.1"/>
    <property type="match status" value="1"/>
</dbReference>
<comment type="similarity">
    <text evidence="2">Belongs to the GST superfamily.</text>
</comment>
<feature type="domain" description="Thioredoxin-like fold" evidence="3">
    <location>
        <begin position="29"/>
        <end position="128"/>
    </location>
</feature>
<comment type="similarity">
    <text evidence="1">Belongs to the FAX family.</text>
</comment>
<dbReference type="CDD" id="cd03193">
    <property type="entry name" value="GST_C_Metaxin"/>
    <property type="match status" value="1"/>
</dbReference>
<accession>A0AB34FR73</accession>
<dbReference type="EMBL" id="JAQHRD010000005">
    <property type="protein sequence ID" value="KAJ6441333.1"/>
    <property type="molecule type" value="Genomic_DNA"/>
</dbReference>
<evidence type="ECO:0000259" key="3">
    <source>
        <dbReference type="Pfam" id="PF17172"/>
    </source>
</evidence>
<dbReference type="SFLD" id="SFLDG01180">
    <property type="entry name" value="SUF1"/>
    <property type="match status" value="1"/>
</dbReference>
<dbReference type="AlphaFoldDB" id="A0AB34FR73"/>
<evidence type="ECO:0000313" key="5">
    <source>
        <dbReference type="Proteomes" id="UP001163105"/>
    </source>
</evidence>
<reference evidence="4" key="1">
    <citation type="submission" date="2023-01" db="EMBL/GenBank/DDBJ databases">
        <title>The growth and conidiation of Purpureocillium lavendulum are regulated by nitrogen source and histone H3K14 acetylation.</title>
        <authorList>
            <person name="Tang P."/>
            <person name="Han J."/>
            <person name="Zhang C."/>
            <person name="Tang P."/>
            <person name="Qi F."/>
            <person name="Zhang K."/>
            <person name="Liang L."/>
        </authorList>
    </citation>
    <scope>NUCLEOTIDE SEQUENCE</scope>
    <source>
        <strain evidence="4">YMF1.00683</strain>
    </source>
</reference>
<proteinExistence type="inferred from homology"/>
<dbReference type="InterPro" id="IPR040079">
    <property type="entry name" value="Glutathione_S-Trfase"/>
</dbReference>
<gene>
    <name evidence="4" type="ORF">O9K51_07129</name>
</gene>
<organism evidence="4 5">
    <name type="scientific">Purpureocillium lavendulum</name>
    <dbReference type="NCBI Taxonomy" id="1247861"/>
    <lineage>
        <taxon>Eukaryota</taxon>
        <taxon>Fungi</taxon>
        <taxon>Dikarya</taxon>
        <taxon>Ascomycota</taxon>
        <taxon>Pezizomycotina</taxon>
        <taxon>Sordariomycetes</taxon>
        <taxon>Hypocreomycetidae</taxon>
        <taxon>Hypocreales</taxon>
        <taxon>Ophiocordycipitaceae</taxon>
        <taxon>Purpureocillium</taxon>
    </lineage>
</organism>
<evidence type="ECO:0000313" key="4">
    <source>
        <dbReference type="EMBL" id="KAJ6441333.1"/>
    </source>
</evidence>
<sequence>MPKPDQGAHGHSITVFRGSPPTNAYVWSPFVTKLEARLRFGGVSYGLGGGSPPSAPKGKIPYVEIQQGGSKESLGDSGLIIRALVSNGIVRDANAPLTPTQKTHDLAVRSVMEDRVYFYGTREKWCDNYTVMRSNVLSAVPWPLQVIVGWLAYRGVASGLHGQGTGRLTDEEVLAFKEEVWESVDALVVEARQSASGNGPFWLLGLSEPTEADATLYGFIVGALVCDAAPVTAKIVKGYPTIVEYAERIHDQYFPDYQKW</sequence>
<comment type="caution">
    <text evidence="4">The sequence shown here is derived from an EMBL/GenBank/DDBJ whole genome shotgun (WGS) entry which is preliminary data.</text>
</comment>
<dbReference type="SFLD" id="SFLDS00019">
    <property type="entry name" value="Glutathione_Transferase_(cytos"/>
    <property type="match status" value="1"/>
</dbReference>
<dbReference type="PANTHER" id="PTHR12289:SF41">
    <property type="entry name" value="FAILED AXON CONNECTIONS-RELATED"/>
    <property type="match status" value="1"/>
</dbReference>
<dbReference type="InterPro" id="IPR026928">
    <property type="entry name" value="FAX/IsoI-like"/>
</dbReference>
<evidence type="ECO:0000256" key="2">
    <source>
        <dbReference type="ARBA" id="ARBA00007409"/>
    </source>
</evidence>
<evidence type="ECO:0000256" key="1">
    <source>
        <dbReference type="ARBA" id="ARBA00006475"/>
    </source>
</evidence>
<dbReference type="InterPro" id="IPR012336">
    <property type="entry name" value="Thioredoxin-like_fold"/>
</dbReference>
<dbReference type="Proteomes" id="UP001163105">
    <property type="component" value="Unassembled WGS sequence"/>
</dbReference>